<dbReference type="Gene3D" id="3.30.730.10">
    <property type="entry name" value="AP2/ERF domain"/>
    <property type="match status" value="1"/>
</dbReference>
<dbReference type="InterPro" id="IPR016177">
    <property type="entry name" value="DNA-bd_dom_sf"/>
</dbReference>
<dbReference type="SUPFAM" id="SSF54171">
    <property type="entry name" value="DNA-binding domain"/>
    <property type="match status" value="1"/>
</dbReference>
<evidence type="ECO:0000256" key="6">
    <source>
        <dbReference type="ARBA" id="ARBA00023242"/>
    </source>
</evidence>
<feature type="domain" description="AP2/ERF" evidence="7">
    <location>
        <begin position="16"/>
        <end position="74"/>
    </location>
</feature>
<dbReference type="GO" id="GO:0005634">
    <property type="term" value="C:nucleus"/>
    <property type="evidence" value="ECO:0007669"/>
    <property type="project" value="UniProtKB-SubCell"/>
</dbReference>
<dbReference type="EMBL" id="GHES01046804">
    <property type="protein sequence ID" value="MPA77363.1"/>
    <property type="molecule type" value="Transcribed_RNA"/>
</dbReference>
<sequence length="147" mass="16854">MEATQGGKTQAKVEIRYRGTRRRPWGKYAAEIRDPRRNGTRLWLGTFETAEEAARAYDRAAYTLRGHQAILNFPNEHHYKTPGLGPTLSSSVSSCITSHVENLVEVGMSSRGEEEQVIEFEYLDNKLLEDLLETQGERQEKKRPKFL</sequence>
<dbReference type="GO" id="GO:0003700">
    <property type="term" value="F:DNA-binding transcription factor activity"/>
    <property type="evidence" value="ECO:0007669"/>
    <property type="project" value="InterPro"/>
</dbReference>
<dbReference type="InterPro" id="IPR001471">
    <property type="entry name" value="AP2/ERF_dom"/>
</dbReference>
<dbReference type="GO" id="GO:0009873">
    <property type="term" value="P:ethylene-activated signaling pathway"/>
    <property type="evidence" value="ECO:0007669"/>
    <property type="project" value="InterPro"/>
</dbReference>
<organism evidence="8">
    <name type="scientific">Davidia involucrata</name>
    <name type="common">Dove tree</name>
    <dbReference type="NCBI Taxonomy" id="16924"/>
    <lineage>
        <taxon>Eukaryota</taxon>
        <taxon>Viridiplantae</taxon>
        <taxon>Streptophyta</taxon>
        <taxon>Embryophyta</taxon>
        <taxon>Tracheophyta</taxon>
        <taxon>Spermatophyta</taxon>
        <taxon>Magnoliopsida</taxon>
        <taxon>eudicotyledons</taxon>
        <taxon>Gunneridae</taxon>
        <taxon>Pentapetalae</taxon>
        <taxon>asterids</taxon>
        <taxon>Cornales</taxon>
        <taxon>Nyssaceae</taxon>
        <taxon>Davidia</taxon>
    </lineage>
</organism>
<dbReference type="AlphaFoldDB" id="A0A5B7CDA1"/>
<reference evidence="8" key="1">
    <citation type="submission" date="2019-08" db="EMBL/GenBank/DDBJ databases">
        <title>Reference gene set and small RNA set construction with multiple tissues from Davidia involucrata Baill.</title>
        <authorList>
            <person name="Yang H."/>
            <person name="Zhou C."/>
            <person name="Li G."/>
            <person name="Wang J."/>
            <person name="Gao P."/>
            <person name="Wang M."/>
            <person name="Wang R."/>
            <person name="Zhao Y."/>
        </authorList>
    </citation>
    <scope>NUCLEOTIDE SEQUENCE</scope>
    <source>
        <tissue evidence="8">Mixed with DoveR01_LX</tissue>
    </source>
</reference>
<protein>
    <recommendedName>
        <fullName evidence="7">AP2/ERF domain-containing protein</fullName>
    </recommendedName>
</protein>
<accession>A0A5B7CDA1</accession>
<dbReference type="InterPro" id="IPR036955">
    <property type="entry name" value="AP2/ERF_dom_sf"/>
</dbReference>
<evidence type="ECO:0000256" key="4">
    <source>
        <dbReference type="ARBA" id="ARBA00023125"/>
    </source>
</evidence>
<comment type="subcellular location">
    <subcellularLocation>
        <location evidence="1">Nucleus</location>
    </subcellularLocation>
</comment>
<keyword evidence="3" id="KW-0805">Transcription regulation</keyword>
<dbReference type="PRINTS" id="PR00367">
    <property type="entry name" value="ETHRSPELEMNT"/>
</dbReference>
<keyword evidence="4" id="KW-0238">DNA-binding</keyword>
<keyword evidence="2" id="KW-0611">Plant defense</keyword>
<name>A0A5B7CDA1_DAVIN</name>
<dbReference type="InterPro" id="IPR044808">
    <property type="entry name" value="ERF_plant"/>
</dbReference>
<dbReference type="PROSITE" id="PS51032">
    <property type="entry name" value="AP2_ERF"/>
    <property type="match status" value="1"/>
</dbReference>
<evidence type="ECO:0000313" key="8">
    <source>
        <dbReference type="EMBL" id="MPA77363.1"/>
    </source>
</evidence>
<gene>
    <name evidence="8" type="ORF">Din_046804</name>
</gene>
<dbReference type="PANTHER" id="PTHR31190:SF321">
    <property type="entry name" value="ETHYLENE-RESPONSIVE TRANSCRIPTION FACTOR ERF098"/>
    <property type="match status" value="1"/>
</dbReference>
<keyword evidence="5" id="KW-0804">Transcription</keyword>
<dbReference type="GO" id="GO:0006952">
    <property type="term" value="P:defense response"/>
    <property type="evidence" value="ECO:0007669"/>
    <property type="project" value="UniProtKB-KW"/>
</dbReference>
<proteinExistence type="predicted"/>
<dbReference type="Pfam" id="PF00847">
    <property type="entry name" value="AP2"/>
    <property type="match status" value="1"/>
</dbReference>
<dbReference type="GO" id="GO:0003677">
    <property type="term" value="F:DNA binding"/>
    <property type="evidence" value="ECO:0007669"/>
    <property type="project" value="UniProtKB-KW"/>
</dbReference>
<dbReference type="SMART" id="SM00380">
    <property type="entry name" value="AP2"/>
    <property type="match status" value="1"/>
</dbReference>
<evidence type="ECO:0000256" key="3">
    <source>
        <dbReference type="ARBA" id="ARBA00023015"/>
    </source>
</evidence>
<evidence type="ECO:0000259" key="7">
    <source>
        <dbReference type="PROSITE" id="PS51032"/>
    </source>
</evidence>
<dbReference type="PANTHER" id="PTHR31190">
    <property type="entry name" value="DNA-BINDING DOMAIN"/>
    <property type="match status" value="1"/>
</dbReference>
<evidence type="ECO:0000256" key="2">
    <source>
        <dbReference type="ARBA" id="ARBA00022821"/>
    </source>
</evidence>
<evidence type="ECO:0000256" key="5">
    <source>
        <dbReference type="ARBA" id="ARBA00023163"/>
    </source>
</evidence>
<dbReference type="CDD" id="cd00018">
    <property type="entry name" value="AP2"/>
    <property type="match status" value="1"/>
</dbReference>
<evidence type="ECO:0000256" key="1">
    <source>
        <dbReference type="ARBA" id="ARBA00004123"/>
    </source>
</evidence>
<dbReference type="FunFam" id="3.30.730.10:FF:000001">
    <property type="entry name" value="Ethylene-responsive transcription factor 2"/>
    <property type="match status" value="1"/>
</dbReference>
<keyword evidence="6" id="KW-0539">Nucleus</keyword>